<name>A0AAV1FFZ2_XYRNO</name>
<dbReference type="EMBL" id="OY660870">
    <property type="protein sequence ID" value="CAJ1060058.1"/>
    <property type="molecule type" value="Genomic_DNA"/>
</dbReference>
<dbReference type="PANTHER" id="PTHR34533:SF3">
    <property type="entry name" value="BICD FAMILY-LIKE CARGO ADAPTER 2"/>
    <property type="match status" value="1"/>
</dbReference>
<keyword evidence="4" id="KW-1185">Reference proteome</keyword>
<dbReference type="Proteomes" id="UP001178508">
    <property type="component" value="Chromosome 7"/>
</dbReference>
<evidence type="ECO:0000256" key="1">
    <source>
        <dbReference type="SAM" id="Coils"/>
    </source>
</evidence>
<evidence type="ECO:0000313" key="4">
    <source>
        <dbReference type="Proteomes" id="UP001178508"/>
    </source>
</evidence>
<accession>A0AAV1FFZ2</accession>
<dbReference type="InterPro" id="IPR039284">
    <property type="entry name" value="CCDC159/163"/>
</dbReference>
<proteinExistence type="predicted"/>
<feature type="region of interest" description="Disordered" evidence="2">
    <location>
        <begin position="31"/>
        <end position="55"/>
    </location>
</feature>
<dbReference type="PANTHER" id="PTHR34533">
    <property type="entry name" value="TRANSMEMBRANE PROTEIN CCDC163"/>
    <property type="match status" value="1"/>
</dbReference>
<gene>
    <name evidence="3" type="ORF">XNOV1_A025050</name>
</gene>
<dbReference type="AlphaFoldDB" id="A0AAV1FFZ2"/>
<keyword evidence="1" id="KW-0175">Coiled coil</keyword>
<evidence type="ECO:0000313" key="3">
    <source>
        <dbReference type="EMBL" id="CAJ1060058.1"/>
    </source>
</evidence>
<sequence length="331" mass="38009">MMSWDRQVSSLLSMADGSAAKIRERLRSPGIDLFPSRERTSDSNLDPSAPPPPLHRLALHREDPLSVSTQWSNLATLQSELMIQRQEIHSLTLRVITIETERNVQHNHIQRLQDEVQRLRDRGAEERRRETGELSSLRGHFTRATTLDNLEESLSSRLEHLRRDMELLKSQLRREELELLHLQEDTRESRRQGQHTCRTVEQMTDSLRSLSTDLTKSISDTQQEFQQIRLYVSQLKEELRTVRDHQLSAHTPGASPLLPSPHRRLTPEADFDSCSEDLSLTPSLAEVSSDDLSRLDHRDPADSQLQDHDDDDDLFDSVNPDTGSDLSLNDI</sequence>
<feature type="region of interest" description="Disordered" evidence="2">
    <location>
        <begin position="248"/>
        <end position="331"/>
    </location>
</feature>
<organism evidence="3 4">
    <name type="scientific">Xyrichtys novacula</name>
    <name type="common">Pearly razorfish</name>
    <name type="synonym">Hemipteronotus novacula</name>
    <dbReference type="NCBI Taxonomy" id="13765"/>
    <lineage>
        <taxon>Eukaryota</taxon>
        <taxon>Metazoa</taxon>
        <taxon>Chordata</taxon>
        <taxon>Craniata</taxon>
        <taxon>Vertebrata</taxon>
        <taxon>Euteleostomi</taxon>
        <taxon>Actinopterygii</taxon>
        <taxon>Neopterygii</taxon>
        <taxon>Teleostei</taxon>
        <taxon>Neoteleostei</taxon>
        <taxon>Acanthomorphata</taxon>
        <taxon>Eupercaria</taxon>
        <taxon>Labriformes</taxon>
        <taxon>Labridae</taxon>
        <taxon>Xyrichtys</taxon>
    </lineage>
</organism>
<protein>
    <submittedName>
        <fullName evidence="3">Actin cytoskeleton-regulatory complex protein PAN1</fullName>
    </submittedName>
</protein>
<feature type="compositionally biased region" description="Basic and acidic residues" evidence="2">
    <location>
        <begin position="291"/>
        <end position="307"/>
    </location>
</feature>
<feature type="coiled-coil region" evidence="1">
    <location>
        <begin position="102"/>
        <end position="192"/>
    </location>
</feature>
<evidence type="ECO:0000256" key="2">
    <source>
        <dbReference type="SAM" id="MobiDB-lite"/>
    </source>
</evidence>
<reference evidence="3" key="1">
    <citation type="submission" date="2023-08" db="EMBL/GenBank/DDBJ databases">
        <authorList>
            <person name="Alioto T."/>
            <person name="Alioto T."/>
            <person name="Gomez Garrido J."/>
        </authorList>
    </citation>
    <scope>NUCLEOTIDE SEQUENCE</scope>
</reference>
<feature type="compositionally biased region" description="Polar residues" evidence="2">
    <location>
        <begin position="322"/>
        <end position="331"/>
    </location>
</feature>